<dbReference type="GO" id="GO:0005634">
    <property type="term" value="C:nucleus"/>
    <property type="evidence" value="ECO:0007669"/>
    <property type="project" value="UniProtKB-SubCell"/>
</dbReference>
<comment type="caution">
    <text evidence="10">The sequence shown here is derived from an EMBL/GenBank/DDBJ whole genome shotgun (WGS) entry which is preliminary data.</text>
</comment>
<dbReference type="Proteomes" id="UP000663828">
    <property type="component" value="Unassembled WGS sequence"/>
</dbReference>
<comment type="similarity">
    <text evidence="2">Belongs to the paired homeobox family.</text>
</comment>
<dbReference type="Proteomes" id="UP000663852">
    <property type="component" value="Unassembled WGS sequence"/>
</dbReference>
<dbReference type="AlphaFoldDB" id="A0A814TWG9"/>
<feature type="region of interest" description="Disordered" evidence="8">
    <location>
        <begin position="174"/>
        <end position="235"/>
    </location>
</feature>
<keyword evidence="5 6" id="KW-0539">Nucleus</keyword>
<evidence type="ECO:0000256" key="4">
    <source>
        <dbReference type="ARBA" id="ARBA00023155"/>
    </source>
</evidence>
<evidence type="ECO:0000256" key="7">
    <source>
        <dbReference type="RuleBase" id="RU000682"/>
    </source>
</evidence>
<dbReference type="GO" id="GO:0000981">
    <property type="term" value="F:DNA-binding transcription factor activity, RNA polymerase II-specific"/>
    <property type="evidence" value="ECO:0007669"/>
    <property type="project" value="InterPro"/>
</dbReference>
<dbReference type="EMBL" id="CAJNOJ010000128">
    <property type="protein sequence ID" value="CAF1167198.1"/>
    <property type="molecule type" value="Genomic_DNA"/>
</dbReference>
<dbReference type="InterPro" id="IPR017970">
    <property type="entry name" value="Homeobox_CS"/>
</dbReference>
<dbReference type="InterPro" id="IPR009057">
    <property type="entry name" value="Homeodomain-like_sf"/>
</dbReference>
<evidence type="ECO:0000256" key="8">
    <source>
        <dbReference type="SAM" id="MobiDB-lite"/>
    </source>
</evidence>
<feature type="region of interest" description="Disordered" evidence="8">
    <location>
        <begin position="116"/>
        <end position="152"/>
    </location>
</feature>
<keyword evidence="12" id="KW-1185">Reference proteome</keyword>
<dbReference type="SUPFAM" id="SSF46689">
    <property type="entry name" value="Homeodomain-like"/>
    <property type="match status" value="1"/>
</dbReference>
<feature type="domain" description="Homeobox" evidence="9">
    <location>
        <begin position="227"/>
        <end position="287"/>
    </location>
</feature>
<dbReference type="PANTHER" id="PTHR24329">
    <property type="entry name" value="HOMEOBOX PROTEIN ARISTALESS"/>
    <property type="match status" value="1"/>
</dbReference>
<evidence type="ECO:0000256" key="5">
    <source>
        <dbReference type="ARBA" id="ARBA00023242"/>
    </source>
</evidence>
<dbReference type="Pfam" id="PF00046">
    <property type="entry name" value="Homeodomain"/>
    <property type="match status" value="1"/>
</dbReference>
<dbReference type="EMBL" id="CAJNOR010003956">
    <property type="protein sequence ID" value="CAF1463024.1"/>
    <property type="molecule type" value="Genomic_DNA"/>
</dbReference>
<gene>
    <name evidence="10" type="ORF">EDS130_LOCUS23485</name>
    <name evidence="11" type="ORF">XAT740_LOCUS37544</name>
</gene>
<dbReference type="SMART" id="SM00389">
    <property type="entry name" value="HOX"/>
    <property type="match status" value="1"/>
</dbReference>
<dbReference type="InterPro" id="IPR001356">
    <property type="entry name" value="HD"/>
</dbReference>
<evidence type="ECO:0000256" key="1">
    <source>
        <dbReference type="ARBA" id="ARBA00004123"/>
    </source>
</evidence>
<reference evidence="10" key="1">
    <citation type="submission" date="2021-02" db="EMBL/GenBank/DDBJ databases">
        <authorList>
            <person name="Nowell W R."/>
        </authorList>
    </citation>
    <scope>NUCLEOTIDE SEQUENCE</scope>
</reference>
<dbReference type="FunFam" id="1.10.10.60:FF:000138">
    <property type="entry name" value="Homeobox protein prophet of Pit-1"/>
    <property type="match status" value="1"/>
</dbReference>
<evidence type="ECO:0000256" key="3">
    <source>
        <dbReference type="ARBA" id="ARBA00023125"/>
    </source>
</evidence>
<dbReference type="GO" id="GO:0000977">
    <property type="term" value="F:RNA polymerase II transcription regulatory region sequence-specific DNA binding"/>
    <property type="evidence" value="ECO:0007669"/>
    <property type="project" value="TreeGrafter"/>
</dbReference>
<evidence type="ECO:0000313" key="12">
    <source>
        <dbReference type="Proteomes" id="UP000663828"/>
    </source>
</evidence>
<sequence length="390" mass="42817">MSTLTHNTTNQISSSSITTNNTTYSQSSTFNNDDNASNTVNDCGPSITTPAAIGLAAASLTSSTTNNTTNSDTSGCDSKRNVSTPFRLPANTSDDPYASFYALNRTLSQPALAITSSSSSIPSAPSPFNLMSQSPNSNLQFISNPSGQSDSGAFKKIKHESLLLNTHPYHQLQSYNSHYPHVPMPPLNLQSTPSNNSSNNLSPAHSTNSSQSSRHSLSNPTSQCPTPARRRHRTTFTQEQLAELETAFGKSHYPDIYCREELARITKLNEARIQVWFQNRRAKYRKQEKQLQKALSPVISPCNAMMRNFYQTSAGRPYQYGSTGSTPTGTNSVVSNQIRYPPSAVAYSQFSPLTAGIRQDNPLAFQDTDWYNKSLSSFRVDHTSMLHYPA</sequence>
<dbReference type="GO" id="GO:0007399">
    <property type="term" value="P:nervous system development"/>
    <property type="evidence" value="ECO:0007669"/>
    <property type="project" value="UniProtKB-ARBA"/>
</dbReference>
<dbReference type="PROSITE" id="PS50071">
    <property type="entry name" value="HOMEOBOX_2"/>
    <property type="match status" value="1"/>
</dbReference>
<evidence type="ECO:0000256" key="2">
    <source>
        <dbReference type="ARBA" id="ARBA00005733"/>
    </source>
</evidence>
<evidence type="ECO:0000313" key="10">
    <source>
        <dbReference type="EMBL" id="CAF1167198.1"/>
    </source>
</evidence>
<accession>A0A814TWG9</accession>
<feature type="region of interest" description="Disordered" evidence="8">
    <location>
        <begin position="1"/>
        <end position="21"/>
    </location>
</feature>
<feature type="compositionally biased region" description="Low complexity" evidence="8">
    <location>
        <begin position="7"/>
        <end position="21"/>
    </location>
</feature>
<protein>
    <recommendedName>
        <fullName evidence="9">Homeobox domain-containing protein</fullName>
    </recommendedName>
</protein>
<feature type="compositionally biased region" description="Low complexity" evidence="8">
    <location>
        <begin position="116"/>
        <end position="127"/>
    </location>
</feature>
<dbReference type="OrthoDB" id="6159439at2759"/>
<evidence type="ECO:0000313" key="13">
    <source>
        <dbReference type="Proteomes" id="UP000663852"/>
    </source>
</evidence>
<keyword evidence="3 6" id="KW-0238">DNA-binding</keyword>
<organism evidence="10 13">
    <name type="scientific">Adineta ricciae</name>
    <name type="common">Rotifer</name>
    <dbReference type="NCBI Taxonomy" id="249248"/>
    <lineage>
        <taxon>Eukaryota</taxon>
        <taxon>Metazoa</taxon>
        <taxon>Spiralia</taxon>
        <taxon>Gnathifera</taxon>
        <taxon>Rotifera</taxon>
        <taxon>Eurotatoria</taxon>
        <taxon>Bdelloidea</taxon>
        <taxon>Adinetida</taxon>
        <taxon>Adinetidae</taxon>
        <taxon>Adineta</taxon>
    </lineage>
</organism>
<dbReference type="CDD" id="cd00086">
    <property type="entry name" value="homeodomain"/>
    <property type="match status" value="1"/>
</dbReference>
<name>A0A814TWG9_ADIRI</name>
<keyword evidence="4 6" id="KW-0371">Homeobox</keyword>
<feature type="compositionally biased region" description="Low complexity" evidence="8">
    <location>
        <begin position="62"/>
        <end position="74"/>
    </location>
</feature>
<proteinExistence type="inferred from homology"/>
<feature type="DNA-binding region" description="Homeobox" evidence="6">
    <location>
        <begin position="229"/>
        <end position="288"/>
    </location>
</feature>
<feature type="compositionally biased region" description="Low complexity" evidence="8">
    <location>
        <begin position="187"/>
        <end position="218"/>
    </location>
</feature>
<dbReference type="Gene3D" id="1.10.10.60">
    <property type="entry name" value="Homeodomain-like"/>
    <property type="match status" value="1"/>
</dbReference>
<comment type="subcellular location">
    <subcellularLocation>
        <location evidence="1 6 7">Nucleus</location>
    </subcellularLocation>
</comment>
<evidence type="ECO:0000256" key="6">
    <source>
        <dbReference type="PROSITE-ProRule" id="PRU00108"/>
    </source>
</evidence>
<dbReference type="PROSITE" id="PS00027">
    <property type="entry name" value="HOMEOBOX_1"/>
    <property type="match status" value="1"/>
</dbReference>
<evidence type="ECO:0000259" key="9">
    <source>
        <dbReference type="PROSITE" id="PS50071"/>
    </source>
</evidence>
<feature type="compositionally biased region" description="Polar residues" evidence="8">
    <location>
        <begin position="129"/>
        <end position="151"/>
    </location>
</feature>
<feature type="region of interest" description="Disordered" evidence="8">
    <location>
        <begin position="62"/>
        <end position="90"/>
    </location>
</feature>
<dbReference type="InterPro" id="IPR050649">
    <property type="entry name" value="Paired_Homeobox_TFs"/>
</dbReference>
<dbReference type="PANTHER" id="PTHR24329:SF520">
    <property type="entry name" value="ALX HOMEOBOX PROTEIN 1-LIKE PROTEIN"/>
    <property type="match status" value="1"/>
</dbReference>
<evidence type="ECO:0000313" key="11">
    <source>
        <dbReference type="EMBL" id="CAF1463024.1"/>
    </source>
</evidence>